<gene>
    <name evidence="1" type="ORF">OMM_00325</name>
</gene>
<dbReference type="AlphaFoldDB" id="A0A1V1PH85"/>
<protein>
    <recommendedName>
        <fullName evidence="3">SEC-C motif domain protein</fullName>
    </recommendedName>
</protein>
<reference evidence="2" key="1">
    <citation type="submission" date="2012-11" db="EMBL/GenBank/DDBJ databases">
        <authorList>
            <person name="Lucero-Rivera Y.E."/>
            <person name="Tovar-Ramirez D."/>
        </authorList>
    </citation>
    <scope>NUCLEOTIDE SEQUENCE [LARGE SCALE GENOMIC DNA]</scope>
    <source>
        <strain evidence="2">Araruama</strain>
    </source>
</reference>
<dbReference type="SUPFAM" id="SSF103642">
    <property type="entry name" value="Sec-C motif"/>
    <property type="match status" value="1"/>
</dbReference>
<organism evidence="1 2">
    <name type="scientific">Candidatus Magnetoglobus multicellularis str. Araruama</name>
    <dbReference type="NCBI Taxonomy" id="890399"/>
    <lineage>
        <taxon>Bacteria</taxon>
        <taxon>Pseudomonadati</taxon>
        <taxon>Thermodesulfobacteriota</taxon>
        <taxon>Desulfobacteria</taxon>
        <taxon>Desulfobacterales</taxon>
        <taxon>Desulfobacteraceae</taxon>
        <taxon>Candidatus Magnetoglobus</taxon>
    </lineage>
</organism>
<comment type="caution">
    <text evidence="1">The sequence shown here is derived from an EMBL/GenBank/DDBJ whole genome shotgun (WGS) entry which is preliminary data.</text>
</comment>
<dbReference type="EMBL" id="ATBP01000014">
    <property type="protein sequence ID" value="ETR74261.1"/>
    <property type="molecule type" value="Genomic_DNA"/>
</dbReference>
<evidence type="ECO:0000313" key="1">
    <source>
        <dbReference type="EMBL" id="ETR74261.1"/>
    </source>
</evidence>
<evidence type="ECO:0000313" key="2">
    <source>
        <dbReference type="Proteomes" id="UP000189670"/>
    </source>
</evidence>
<sequence>MKKGRNAPCPCGSGKKYKKCCLGKKQQPLQASVMPADMSANMKQPSQTASNVIRPYVITKMCEPDSSNMILNQMKALKKRLSNMHLPSTIRPLPTNKIIQQLSERKVNFDEALFIEQSRKYDSAWDLAEALWPAQSKSTKNVSDFCCLAACILWERYYEEKKINKPSIEMIDDYIEFGYKAKSDSDIYNYWIQAWDALKSLFDFSKHSFQQLDNMFNGSQSLFNWISDYELFLLNASNSNKEYAQKGIVLLNEYISFFGEENQEMTKAFQRSLSEIYCHAGEFEKGEHLIQEVVASYPEDAGSYIAMETLIKLKPSVDKESHLKQRLKILMDAKNYPVINGPDFDLDERIKDLQEELQELQ</sequence>
<evidence type="ECO:0008006" key="3">
    <source>
        <dbReference type="Google" id="ProtNLM"/>
    </source>
</evidence>
<proteinExistence type="predicted"/>
<dbReference type="InterPro" id="IPR004027">
    <property type="entry name" value="SEC_C_motif"/>
</dbReference>
<dbReference type="Proteomes" id="UP000189670">
    <property type="component" value="Unassembled WGS sequence"/>
</dbReference>
<dbReference type="Pfam" id="PF02810">
    <property type="entry name" value="SEC-C"/>
    <property type="match status" value="1"/>
</dbReference>
<name>A0A1V1PH85_9BACT</name>
<dbReference type="Gene3D" id="3.10.450.50">
    <property type="match status" value="1"/>
</dbReference>
<accession>A0A1V1PH85</accession>